<keyword evidence="2" id="KW-1185">Reference proteome</keyword>
<proteinExistence type="predicted"/>
<name>A0A1J4JJT6_9EUKA</name>
<dbReference type="AlphaFoldDB" id="A0A1J4JJT6"/>
<gene>
    <name evidence="1" type="ORF">TRFO_36290</name>
</gene>
<dbReference type="EMBL" id="MLAK01001112">
    <property type="protein sequence ID" value="OHS97500.1"/>
    <property type="molecule type" value="Genomic_DNA"/>
</dbReference>
<dbReference type="Proteomes" id="UP000179807">
    <property type="component" value="Unassembled WGS sequence"/>
</dbReference>
<evidence type="ECO:0000313" key="2">
    <source>
        <dbReference type="Proteomes" id="UP000179807"/>
    </source>
</evidence>
<reference evidence="1" key="1">
    <citation type="submission" date="2016-10" db="EMBL/GenBank/DDBJ databases">
        <authorList>
            <person name="Benchimol M."/>
            <person name="Almeida L.G."/>
            <person name="Vasconcelos A.T."/>
            <person name="Perreira-Neves A."/>
            <person name="Rosa I.A."/>
            <person name="Tasca T."/>
            <person name="Bogo M.R."/>
            <person name="de Souza W."/>
        </authorList>
    </citation>
    <scope>NUCLEOTIDE SEQUENCE [LARGE SCALE GENOMIC DNA]</scope>
    <source>
        <strain evidence="1">K</strain>
    </source>
</reference>
<accession>A0A1J4JJT6</accession>
<evidence type="ECO:0000313" key="1">
    <source>
        <dbReference type="EMBL" id="OHS97500.1"/>
    </source>
</evidence>
<organism evidence="1 2">
    <name type="scientific">Tritrichomonas foetus</name>
    <dbReference type="NCBI Taxonomy" id="1144522"/>
    <lineage>
        <taxon>Eukaryota</taxon>
        <taxon>Metamonada</taxon>
        <taxon>Parabasalia</taxon>
        <taxon>Tritrichomonadida</taxon>
        <taxon>Tritrichomonadidae</taxon>
        <taxon>Tritrichomonas</taxon>
    </lineage>
</organism>
<sequence>MENDKCTSLARFKLAQLLSFFRSSGNSNLKLTLSKSSHDIEKILEKVEDDKYSKPIKCLLSQHLNNASTNERHNARLGSMSGSISRFAVLPENRRFRFSASTIDKCSSLPLFTSVGQKSFFIFLFGLFDDFVVSYLFI</sequence>
<dbReference type="GeneID" id="94845443"/>
<comment type="caution">
    <text evidence="1">The sequence shown here is derived from an EMBL/GenBank/DDBJ whole genome shotgun (WGS) entry which is preliminary data.</text>
</comment>
<dbReference type="VEuPathDB" id="TrichDB:TRFO_36290"/>
<dbReference type="RefSeq" id="XP_068350637.1">
    <property type="nucleotide sequence ID" value="XM_068510739.1"/>
</dbReference>
<protein>
    <submittedName>
        <fullName evidence="1">Uncharacterized protein</fullName>
    </submittedName>
</protein>